<protein>
    <submittedName>
        <fullName evidence="2">Uncharacterized protein</fullName>
    </submittedName>
</protein>
<dbReference type="Proteomes" id="UP001470230">
    <property type="component" value="Unassembled WGS sequence"/>
</dbReference>
<reference evidence="2 3" key="1">
    <citation type="submission" date="2024-04" db="EMBL/GenBank/DDBJ databases">
        <title>Tritrichomonas musculus Genome.</title>
        <authorList>
            <person name="Alves-Ferreira E."/>
            <person name="Grigg M."/>
            <person name="Lorenzi H."/>
            <person name="Galac M."/>
        </authorList>
    </citation>
    <scope>NUCLEOTIDE SEQUENCE [LARGE SCALE GENOMIC DNA]</scope>
    <source>
        <strain evidence="2 3">EAF2021</strain>
    </source>
</reference>
<proteinExistence type="predicted"/>
<feature type="region of interest" description="Disordered" evidence="1">
    <location>
        <begin position="54"/>
        <end position="88"/>
    </location>
</feature>
<accession>A0ABR2IDC5</accession>
<comment type="caution">
    <text evidence="2">The sequence shown here is derived from an EMBL/GenBank/DDBJ whole genome shotgun (WGS) entry which is preliminary data.</text>
</comment>
<organism evidence="2 3">
    <name type="scientific">Tritrichomonas musculus</name>
    <dbReference type="NCBI Taxonomy" id="1915356"/>
    <lineage>
        <taxon>Eukaryota</taxon>
        <taxon>Metamonada</taxon>
        <taxon>Parabasalia</taxon>
        <taxon>Tritrichomonadida</taxon>
        <taxon>Tritrichomonadidae</taxon>
        <taxon>Tritrichomonas</taxon>
    </lineage>
</organism>
<name>A0ABR2IDC5_9EUKA</name>
<feature type="compositionally biased region" description="Polar residues" evidence="1">
    <location>
        <begin position="1"/>
        <end position="19"/>
    </location>
</feature>
<gene>
    <name evidence="2" type="ORF">M9Y10_012771</name>
</gene>
<evidence type="ECO:0000313" key="3">
    <source>
        <dbReference type="Proteomes" id="UP001470230"/>
    </source>
</evidence>
<evidence type="ECO:0000256" key="1">
    <source>
        <dbReference type="SAM" id="MobiDB-lite"/>
    </source>
</evidence>
<dbReference type="EMBL" id="JAPFFF010000018">
    <property type="protein sequence ID" value="KAK8861077.1"/>
    <property type="molecule type" value="Genomic_DNA"/>
</dbReference>
<keyword evidence="3" id="KW-1185">Reference proteome</keyword>
<evidence type="ECO:0000313" key="2">
    <source>
        <dbReference type="EMBL" id="KAK8861077.1"/>
    </source>
</evidence>
<feature type="region of interest" description="Disordered" evidence="1">
    <location>
        <begin position="1"/>
        <end position="25"/>
    </location>
</feature>
<sequence length="88" mass="10076">MQSQTITSVRTLKTDQNLDQAPEKDDISITRMPSFMIYLKSSSLSFHMAKKKSKNAFSPEKSQREHVTSMQKSLLRIHKSINTNPHLA</sequence>